<sequence length="179" mass="21362">KDGIFLSSVHFAVLFCDIFELVWREARTIGARTQGFNLLAIELLSFHLLFRKSVHAFFEMILPALRNLLDVCKSSSLRLPPTSRLFSIRHGDCDSTEDAIALKEAKRKARNVRNNENRTLQLLTDPDYYKRYYERQSGHFHKWYQKPEVRERIRVKHKLDRQRKLAEDPHYNLKKMIFR</sequence>
<gene>
    <name evidence="1" type="ORF">D6C91_04431</name>
</gene>
<dbReference type="Proteomes" id="UP000308005">
    <property type="component" value="Unassembled WGS sequence"/>
</dbReference>
<name>A0A4S9TBW8_AURPU</name>
<proteinExistence type="predicted"/>
<protein>
    <submittedName>
        <fullName evidence="1">Uncharacterized protein</fullName>
    </submittedName>
</protein>
<dbReference type="EMBL" id="QZBM01000164">
    <property type="protein sequence ID" value="THZ21285.1"/>
    <property type="molecule type" value="Genomic_DNA"/>
</dbReference>
<accession>A0A4S9TBW8</accession>
<comment type="caution">
    <text evidence="1">The sequence shown here is derived from an EMBL/GenBank/DDBJ whole genome shotgun (WGS) entry which is preliminary data.</text>
</comment>
<evidence type="ECO:0000313" key="1">
    <source>
        <dbReference type="EMBL" id="THZ21285.1"/>
    </source>
</evidence>
<reference evidence="1 2" key="1">
    <citation type="submission" date="2018-10" db="EMBL/GenBank/DDBJ databases">
        <title>Fifty Aureobasidium pullulans genomes reveal a recombining polyextremotolerant generalist.</title>
        <authorList>
            <person name="Gostincar C."/>
            <person name="Turk M."/>
            <person name="Zajc J."/>
            <person name="Gunde-Cimerman N."/>
        </authorList>
    </citation>
    <scope>NUCLEOTIDE SEQUENCE [LARGE SCALE GENOMIC DNA]</scope>
    <source>
        <strain evidence="1 2">EXF-3863</strain>
    </source>
</reference>
<organism evidence="1 2">
    <name type="scientific">Aureobasidium pullulans</name>
    <name type="common">Black yeast</name>
    <name type="synonym">Pullularia pullulans</name>
    <dbReference type="NCBI Taxonomy" id="5580"/>
    <lineage>
        <taxon>Eukaryota</taxon>
        <taxon>Fungi</taxon>
        <taxon>Dikarya</taxon>
        <taxon>Ascomycota</taxon>
        <taxon>Pezizomycotina</taxon>
        <taxon>Dothideomycetes</taxon>
        <taxon>Dothideomycetidae</taxon>
        <taxon>Dothideales</taxon>
        <taxon>Saccotheciaceae</taxon>
        <taxon>Aureobasidium</taxon>
    </lineage>
</organism>
<dbReference type="AlphaFoldDB" id="A0A4S9TBW8"/>
<evidence type="ECO:0000313" key="2">
    <source>
        <dbReference type="Proteomes" id="UP000308005"/>
    </source>
</evidence>
<feature type="non-terminal residue" evidence="1">
    <location>
        <position position="1"/>
    </location>
</feature>